<evidence type="ECO:0000313" key="3">
    <source>
        <dbReference type="Proteomes" id="UP001215598"/>
    </source>
</evidence>
<dbReference type="AlphaFoldDB" id="A0AAD7ML73"/>
<evidence type="ECO:0000313" key="2">
    <source>
        <dbReference type="EMBL" id="KAJ7722712.1"/>
    </source>
</evidence>
<sequence length="308" mass="33974">MVLIRAAIYYKGMQNLHCSFLIALVQKSRLKSSTTRLELGHSGNGGITKNWRIQLRQRGTHKRRLPHIRSVVYYAARNEACGWRCANGDLLQVLIALVKCRTAPVEFCHIKKELAVKNGHLIEAKAAANRACTSLHRNHVPLAAPAIPNLLAIDPSIKPLDMPKVSADIPNDNAQPELRPTRVEFPAGHRGRDKLAAIKDANRKKVMDAPSAGVFWNEIKKLADPKPAPVSVSADSLKDVFETRLKPAEVLPTQFDSIQHDINKILCTLLPEETEDHQQKTPWSPSMRHSVAAHQELVAPGSSGTGAP</sequence>
<dbReference type="Proteomes" id="UP001215598">
    <property type="component" value="Unassembled WGS sequence"/>
</dbReference>
<feature type="region of interest" description="Disordered" evidence="1">
    <location>
        <begin position="276"/>
        <end position="308"/>
    </location>
</feature>
<gene>
    <name evidence="2" type="ORF">B0H16DRAFT_1473236</name>
</gene>
<organism evidence="2 3">
    <name type="scientific">Mycena metata</name>
    <dbReference type="NCBI Taxonomy" id="1033252"/>
    <lineage>
        <taxon>Eukaryota</taxon>
        <taxon>Fungi</taxon>
        <taxon>Dikarya</taxon>
        <taxon>Basidiomycota</taxon>
        <taxon>Agaricomycotina</taxon>
        <taxon>Agaricomycetes</taxon>
        <taxon>Agaricomycetidae</taxon>
        <taxon>Agaricales</taxon>
        <taxon>Marasmiineae</taxon>
        <taxon>Mycenaceae</taxon>
        <taxon>Mycena</taxon>
    </lineage>
</organism>
<proteinExistence type="predicted"/>
<comment type="caution">
    <text evidence="2">The sequence shown here is derived from an EMBL/GenBank/DDBJ whole genome shotgun (WGS) entry which is preliminary data.</text>
</comment>
<name>A0AAD7ML73_9AGAR</name>
<evidence type="ECO:0000256" key="1">
    <source>
        <dbReference type="SAM" id="MobiDB-lite"/>
    </source>
</evidence>
<keyword evidence="3" id="KW-1185">Reference proteome</keyword>
<reference evidence="2" key="1">
    <citation type="submission" date="2023-03" db="EMBL/GenBank/DDBJ databases">
        <title>Massive genome expansion in bonnet fungi (Mycena s.s.) driven by repeated elements and novel gene families across ecological guilds.</title>
        <authorList>
            <consortium name="Lawrence Berkeley National Laboratory"/>
            <person name="Harder C.B."/>
            <person name="Miyauchi S."/>
            <person name="Viragh M."/>
            <person name="Kuo A."/>
            <person name="Thoen E."/>
            <person name="Andreopoulos B."/>
            <person name="Lu D."/>
            <person name="Skrede I."/>
            <person name="Drula E."/>
            <person name="Henrissat B."/>
            <person name="Morin E."/>
            <person name="Kohler A."/>
            <person name="Barry K."/>
            <person name="LaButti K."/>
            <person name="Morin E."/>
            <person name="Salamov A."/>
            <person name="Lipzen A."/>
            <person name="Mereny Z."/>
            <person name="Hegedus B."/>
            <person name="Baldrian P."/>
            <person name="Stursova M."/>
            <person name="Weitz H."/>
            <person name="Taylor A."/>
            <person name="Grigoriev I.V."/>
            <person name="Nagy L.G."/>
            <person name="Martin F."/>
            <person name="Kauserud H."/>
        </authorList>
    </citation>
    <scope>NUCLEOTIDE SEQUENCE</scope>
    <source>
        <strain evidence="2">CBHHK182m</strain>
    </source>
</reference>
<protein>
    <submittedName>
        <fullName evidence="2">Uncharacterized protein</fullName>
    </submittedName>
</protein>
<accession>A0AAD7ML73</accession>
<dbReference type="EMBL" id="JARKIB010000217">
    <property type="protein sequence ID" value="KAJ7722712.1"/>
    <property type="molecule type" value="Genomic_DNA"/>
</dbReference>